<dbReference type="AlphaFoldDB" id="A0A371PP77"/>
<gene>
    <name evidence="9" type="ORF">DY245_43640</name>
</gene>
<reference evidence="9 10" key="1">
    <citation type="submission" date="2018-08" db="EMBL/GenBank/DDBJ databases">
        <title>Streptomyces NEAU-D10 sp. nov., a novel Actinomycete isolated from soil.</title>
        <authorList>
            <person name="Jin L."/>
        </authorList>
    </citation>
    <scope>NUCLEOTIDE SEQUENCE [LARGE SCALE GENOMIC DNA]</scope>
    <source>
        <strain evidence="9 10">NEAU-D10</strain>
    </source>
</reference>
<dbReference type="PROSITE" id="PS51755">
    <property type="entry name" value="OMPR_PHOB"/>
    <property type="match status" value="1"/>
</dbReference>
<evidence type="ECO:0000256" key="4">
    <source>
        <dbReference type="ARBA" id="ARBA00023125"/>
    </source>
</evidence>
<feature type="domain" description="OmpR/PhoB-type" evidence="8">
    <location>
        <begin position="14"/>
        <end position="119"/>
    </location>
</feature>
<keyword evidence="10" id="KW-1185">Reference proteome</keyword>
<keyword evidence="5" id="KW-0804">Transcription</keyword>
<feature type="region of interest" description="Disordered" evidence="7">
    <location>
        <begin position="271"/>
        <end position="294"/>
    </location>
</feature>
<dbReference type="OrthoDB" id="3860705at2"/>
<keyword evidence="2" id="KW-0902">Two-component regulatory system</keyword>
<dbReference type="SUPFAM" id="SSF46894">
    <property type="entry name" value="C-terminal effector domain of the bipartite response regulators"/>
    <property type="match status" value="1"/>
</dbReference>
<feature type="DNA-binding region" description="OmpR/PhoB-type" evidence="6">
    <location>
        <begin position="14"/>
        <end position="119"/>
    </location>
</feature>
<dbReference type="Gene3D" id="3.40.50.300">
    <property type="entry name" value="P-loop containing nucleotide triphosphate hydrolases"/>
    <property type="match status" value="1"/>
</dbReference>
<evidence type="ECO:0000259" key="8">
    <source>
        <dbReference type="PROSITE" id="PS51755"/>
    </source>
</evidence>
<dbReference type="GO" id="GO:0043531">
    <property type="term" value="F:ADP binding"/>
    <property type="evidence" value="ECO:0007669"/>
    <property type="project" value="InterPro"/>
</dbReference>
<dbReference type="InterPro" id="IPR001867">
    <property type="entry name" value="OmpR/PhoB-type_DNA-bd"/>
</dbReference>
<dbReference type="InterPro" id="IPR027417">
    <property type="entry name" value="P-loop_NTPase"/>
</dbReference>
<dbReference type="PANTHER" id="PTHR35807:SF1">
    <property type="entry name" value="TRANSCRIPTIONAL REGULATOR REDD"/>
    <property type="match status" value="1"/>
</dbReference>
<dbReference type="Pfam" id="PF00486">
    <property type="entry name" value="Trans_reg_C"/>
    <property type="match status" value="1"/>
</dbReference>
<dbReference type="InterPro" id="IPR036388">
    <property type="entry name" value="WH-like_DNA-bd_sf"/>
</dbReference>
<dbReference type="InterPro" id="IPR011990">
    <property type="entry name" value="TPR-like_helical_dom_sf"/>
</dbReference>
<evidence type="ECO:0000256" key="7">
    <source>
        <dbReference type="SAM" id="MobiDB-lite"/>
    </source>
</evidence>
<evidence type="ECO:0000256" key="6">
    <source>
        <dbReference type="PROSITE-ProRule" id="PRU01091"/>
    </source>
</evidence>
<evidence type="ECO:0000256" key="2">
    <source>
        <dbReference type="ARBA" id="ARBA00023012"/>
    </source>
</evidence>
<accession>A0A371PP77</accession>
<evidence type="ECO:0000256" key="5">
    <source>
        <dbReference type="ARBA" id="ARBA00023163"/>
    </source>
</evidence>
<keyword evidence="4 6" id="KW-0238">DNA-binding</keyword>
<dbReference type="GO" id="GO:0006355">
    <property type="term" value="P:regulation of DNA-templated transcription"/>
    <property type="evidence" value="ECO:0007669"/>
    <property type="project" value="InterPro"/>
</dbReference>
<dbReference type="Pfam" id="PF03704">
    <property type="entry name" value="BTAD"/>
    <property type="match status" value="1"/>
</dbReference>
<evidence type="ECO:0000256" key="1">
    <source>
        <dbReference type="ARBA" id="ARBA00005820"/>
    </source>
</evidence>
<dbReference type="PRINTS" id="PR00364">
    <property type="entry name" value="DISEASERSIST"/>
</dbReference>
<dbReference type="InterPro" id="IPR051677">
    <property type="entry name" value="AfsR-DnrI-RedD_regulator"/>
</dbReference>
<dbReference type="RefSeq" id="WP_128512652.1">
    <property type="nucleotide sequence ID" value="NZ_QUAC01000486.1"/>
</dbReference>
<dbReference type="GO" id="GO:0003677">
    <property type="term" value="F:DNA binding"/>
    <property type="evidence" value="ECO:0007669"/>
    <property type="project" value="UniProtKB-UniRule"/>
</dbReference>
<name>A0A371PP77_STRIH</name>
<dbReference type="SUPFAM" id="SSF48452">
    <property type="entry name" value="TPR-like"/>
    <property type="match status" value="2"/>
</dbReference>
<dbReference type="EMBL" id="QUAC01000486">
    <property type="protein sequence ID" value="REK84307.1"/>
    <property type="molecule type" value="Genomic_DNA"/>
</dbReference>
<dbReference type="InterPro" id="IPR016032">
    <property type="entry name" value="Sig_transdc_resp-reg_C-effctor"/>
</dbReference>
<dbReference type="Proteomes" id="UP000262477">
    <property type="component" value="Unassembled WGS sequence"/>
</dbReference>
<dbReference type="SUPFAM" id="SSF52540">
    <property type="entry name" value="P-loop containing nucleoside triphosphate hydrolases"/>
    <property type="match status" value="1"/>
</dbReference>
<evidence type="ECO:0000313" key="10">
    <source>
        <dbReference type="Proteomes" id="UP000262477"/>
    </source>
</evidence>
<dbReference type="Gene3D" id="1.10.8.430">
    <property type="entry name" value="Helical domain of apoptotic protease-activating factors"/>
    <property type="match status" value="1"/>
</dbReference>
<feature type="compositionally biased region" description="Basic residues" evidence="7">
    <location>
        <begin position="284"/>
        <end position="294"/>
    </location>
</feature>
<dbReference type="PANTHER" id="PTHR35807">
    <property type="entry name" value="TRANSCRIPTIONAL REGULATOR REDD-RELATED"/>
    <property type="match status" value="1"/>
</dbReference>
<comment type="similarity">
    <text evidence="1">Belongs to the AfsR/DnrI/RedD regulatory family.</text>
</comment>
<keyword evidence="3" id="KW-0805">Transcription regulation</keyword>
<evidence type="ECO:0000256" key="3">
    <source>
        <dbReference type="ARBA" id="ARBA00023015"/>
    </source>
</evidence>
<protein>
    <submittedName>
        <fullName evidence="9">AfsR family transcriptional regulator</fullName>
    </submittedName>
</protein>
<feature type="region of interest" description="Disordered" evidence="7">
    <location>
        <begin position="1"/>
        <end position="21"/>
    </location>
</feature>
<dbReference type="InterPro" id="IPR005158">
    <property type="entry name" value="BTAD"/>
</dbReference>
<sequence>MSQCSEVLGETGTGPSHDPDDAARRIRFSVLGPFRAWRGETELDLGPAQQRAMLAALVLQAGRTVSVDELVDSLWGEEPPTRSVGVLRTYASRLRRVLEADRSHPEVLVSARGGYLLRLPSSCLDADRFQEQVTAAEQARAAGDTSGAETFLRNACAMWEGVPLAGLPGPLAQMHRARLTEQRLAAVRVRLEVELELGRHDAIVGELTALVSEHPLQESLRELLMLALYRSGRKSEALGVFADLRQALANELGIDPGPQLRDLQQRILQGDPGLSAPLTSVSRKAGKQTGRTRTRPAQLPADITDFTGREETARLLRTDLTTDGAGMPLALVSGMGGVGKSALAVHVAQAVRDRFPDGQLYADLRGAGDSPADPAQVLAGFLGSLGIAEAAIPEGIAERSALLRSRLADLRVLILLDDARDSAQIRPLLPGSSSCAVLVTSRAWLTGIPPSLLVKLEPWPYDEAVALLTRIVGDQRVAAEPSAARQIAEACGFLPLAVRTAASRLASRPAWRLSQLAGRLASERYRLATLEAGDLAVEASFRLSYEQLDEQSARAFRLLALPDGPDVSSAAAAALLQVPEHDAERLAEALTDLGLLSCPHPGRYRYHDLLRLFAGKLADEIDGPAAQHAAFERLLRHYLATVAGLYRVIRPGYPFPDLVSPGVPERVFTDPLDGIDWVQAEIAAVLAVARQALREAGTSMPVLADLVLVLIQLVDLGKEMPALCTLARRIAEAARAAGLPDCELRARYTLFWALRETFRTQEARAEAEQVVALCQRAGQDALLAPALVGLALTNVHHSPDEKVAAWCDEAVARAAALDNRSSQAFVEGMAAMVDIAIGRPEQARHRTERSLQVFRELGDFLGQIHMLYARAMALHGLGRLGEAYLDYEECLDALNALGSHDRIPGVMVALAQLHRAAGRPAQAVSVAEAALAAAKEVGLDQREARALTVLGQALCDLGQRDCGHAHLRDALAIFHRLGTGEAVQVQMLLAEEKVPGTGE</sequence>
<organism evidence="9 10">
    <name type="scientific">Streptomyces inhibens</name>
    <dbReference type="NCBI Taxonomy" id="2293571"/>
    <lineage>
        <taxon>Bacteria</taxon>
        <taxon>Bacillati</taxon>
        <taxon>Actinomycetota</taxon>
        <taxon>Actinomycetes</taxon>
        <taxon>Kitasatosporales</taxon>
        <taxon>Streptomycetaceae</taxon>
        <taxon>Streptomyces</taxon>
    </lineage>
</organism>
<dbReference type="SMART" id="SM00862">
    <property type="entry name" value="Trans_reg_C"/>
    <property type="match status" value="1"/>
</dbReference>
<comment type="caution">
    <text evidence="9">The sequence shown here is derived from an EMBL/GenBank/DDBJ whole genome shotgun (WGS) entry which is preliminary data.</text>
</comment>
<dbReference type="Gene3D" id="1.10.10.10">
    <property type="entry name" value="Winged helix-like DNA-binding domain superfamily/Winged helix DNA-binding domain"/>
    <property type="match status" value="1"/>
</dbReference>
<dbReference type="InterPro" id="IPR042197">
    <property type="entry name" value="Apaf_helical"/>
</dbReference>
<evidence type="ECO:0000313" key="9">
    <source>
        <dbReference type="EMBL" id="REK84307.1"/>
    </source>
</evidence>
<proteinExistence type="inferred from homology"/>
<dbReference type="CDD" id="cd15831">
    <property type="entry name" value="BTAD"/>
    <property type="match status" value="1"/>
</dbReference>
<dbReference type="GO" id="GO:0000160">
    <property type="term" value="P:phosphorelay signal transduction system"/>
    <property type="evidence" value="ECO:0007669"/>
    <property type="project" value="UniProtKB-KW"/>
</dbReference>
<dbReference type="Gene3D" id="1.25.40.10">
    <property type="entry name" value="Tetratricopeptide repeat domain"/>
    <property type="match status" value="2"/>
</dbReference>
<dbReference type="CDD" id="cd00383">
    <property type="entry name" value="trans_reg_C"/>
    <property type="match status" value="1"/>
</dbReference>
<dbReference type="SMART" id="SM01043">
    <property type="entry name" value="BTAD"/>
    <property type="match status" value="1"/>
</dbReference>